<organism evidence="2 3">
    <name type="scientific">Ambispora leptoticha</name>
    <dbReference type="NCBI Taxonomy" id="144679"/>
    <lineage>
        <taxon>Eukaryota</taxon>
        <taxon>Fungi</taxon>
        <taxon>Fungi incertae sedis</taxon>
        <taxon>Mucoromycota</taxon>
        <taxon>Glomeromycotina</taxon>
        <taxon>Glomeromycetes</taxon>
        <taxon>Archaeosporales</taxon>
        <taxon>Ambisporaceae</taxon>
        <taxon>Ambispora</taxon>
    </lineage>
</organism>
<dbReference type="OrthoDB" id="10400486at2759"/>
<dbReference type="Proteomes" id="UP000789508">
    <property type="component" value="Unassembled WGS sequence"/>
</dbReference>
<sequence length="132" mass="15149">SQVKNNGVNLSHLDIQKRELIILRGITTSQINQALKANNPYPARVFLKVDNQEQDIPVFFRIKGSYLEVKGHFDNPKNGSDRPSFTATSYQLLDPHLQGKFTLVQATQQLPHFEQELAQIKQTRELLENHDQ</sequence>
<feature type="coiled-coil region" evidence="1">
    <location>
        <begin position="103"/>
        <end position="130"/>
    </location>
</feature>
<keyword evidence="1" id="KW-0175">Coiled coil</keyword>
<evidence type="ECO:0000313" key="2">
    <source>
        <dbReference type="EMBL" id="CAG8729712.1"/>
    </source>
</evidence>
<comment type="caution">
    <text evidence="2">The sequence shown here is derived from an EMBL/GenBank/DDBJ whole genome shotgun (WGS) entry which is preliminary data.</text>
</comment>
<keyword evidence="3" id="KW-1185">Reference proteome</keyword>
<dbReference type="AlphaFoldDB" id="A0A9N9ICX5"/>
<reference evidence="2" key="1">
    <citation type="submission" date="2021-06" db="EMBL/GenBank/DDBJ databases">
        <authorList>
            <person name="Kallberg Y."/>
            <person name="Tangrot J."/>
            <person name="Rosling A."/>
        </authorList>
    </citation>
    <scope>NUCLEOTIDE SEQUENCE</scope>
    <source>
        <strain evidence="2">FL130A</strain>
    </source>
</reference>
<gene>
    <name evidence="2" type="ORF">ALEPTO_LOCUS12575</name>
</gene>
<name>A0A9N9ICX5_9GLOM</name>
<dbReference type="EMBL" id="CAJVPS010029876">
    <property type="protein sequence ID" value="CAG8729712.1"/>
    <property type="molecule type" value="Genomic_DNA"/>
</dbReference>
<proteinExistence type="predicted"/>
<protein>
    <submittedName>
        <fullName evidence="2">4460_t:CDS:1</fullName>
    </submittedName>
</protein>
<evidence type="ECO:0000256" key="1">
    <source>
        <dbReference type="SAM" id="Coils"/>
    </source>
</evidence>
<feature type="non-terminal residue" evidence="2">
    <location>
        <position position="132"/>
    </location>
</feature>
<evidence type="ECO:0000313" key="3">
    <source>
        <dbReference type="Proteomes" id="UP000789508"/>
    </source>
</evidence>
<accession>A0A9N9ICX5</accession>